<comment type="caution">
    <text evidence="1">The sequence shown here is derived from an EMBL/GenBank/DDBJ whole genome shotgun (WGS) entry which is preliminary data.</text>
</comment>
<sequence length="110" mass="12000">MAQKRMIVYGRLEQPPIRALFDGAKAAGLCPILRNPQAFTPDQTEPCEMVTVGGWHNATRAILNAYKRVPALVVGDVPDKAERRTGGSERYRLADITSGFAFGQLLKGSV</sequence>
<reference evidence="1" key="1">
    <citation type="journal article" date="2015" name="Nature">
        <title>Complex archaea that bridge the gap between prokaryotes and eukaryotes.</title>
        <authorList>
            <person name="Spang A."/>
            <person name="Saw J.H."/>
            <person name="Jorgensen S.L."/>
            <person name="Zaremba-Niedzwiedzka K."/>
            <person name="Martijn J."/>
            <person name="Lind A.E."/>
            <person name="van Eijk R."/>
            <person name="Schleper C."/>
            <person name="Guy L."/>
            <person name="Ettema T.J."/>
        </authorList>
    </citation>
    <scope>NUCLEOTIDE SEQUENCE</scope>
</reference>
<proteinExistence type="predicted"/>
<protein>
    <submittedName>
        <fullName evidence="1">Uncharacterized protein</fullName>
    </submittedName>
</protein>
<organism evidence="1">
    <name type="scientific">marine sediment metagenome</name>
    <dbReference type="NCBI Taxonomy" id="412755"/>
    <lineage>
        <taxon>unclassified sequences</taxon>
        <taxon>metagenomes</taxon>
        <taxon>ecological metagenomes</taxon>
    </lineage>
</organism>
<name>A0A0F8XWY0_9ZZZZ</name>
<gene>
    <name evidence="1" type="ORF">LCGC14_3163900</name>
</gene>
<dbReference type="EMBL" id="LAZR01070008">
    <property type="protein sequence ID" value="KKK46489.1"/>
    <property type="molecule type" value="Genomic_DNA"/>
</dbReference>
<accession>A0A0F8XWY0</accession>
<evidence type="ECO:0000313" key="1">
    <source>
        <dbReference type="EMBL" id="KKK46489.1"/>
    </source>
</evidence>
<dbReference type="AlphaFoldDB" id="A0A0F8XWY0"/>